<proteinExistence type="predicted"/>
<reference evidence="2" key="1">
    <citation type="submission" date="2016-06" db="EMBL/GenBank/DDBJ databases">
        <title>Parallel loss of symbiosis genes in relatives of nitrogen-fixing non-legume Parasponia.</title>
        <authorList>
            <person name="Van Velzen R."/>
            <person name="Holmer R."/>
            <person name="Bu F."/>
            <person name="Rutten L."/>
            <person name="Van Zeijl A."/>
            <person name="Liu W."/>
            <person name="Santuari L."/>
            <person name="Cao Q."/>
            <person name="Sharma T."/>
            <person name="Shen D."/>
            <person name="Roswanjaya Y."/>
            <person name="Wardhani T."/>
            <person name="Kalhor M.S."/>
            <person name="Jansen J."/>
            <person name="Van den Hoogen J."/>
            <person name="Gungor B."/>
            <person name="Hartog M."/>
            <person name="Hontelez J."/>
            <person name="Verver J."/>
            <person name="Yang W.-C."/>
            <person name="Schijlen E."/>
            <person name="Repin R."/>
            <person name="Schilthuizen M."/>
            <person name="Schranz E."/>
            <person name="Heidstra R."/>
            <person name="Miyata K."/>
            <person name="Fedorova E."/>
            <person name="Kohlen W."/>
            <person name="Bisseling T."/>
            <person name="Smit S."/>
            <person name="Geurts R."/>
        </authorList>
    </citation>
    <scope>NUCLEOTIDE SEQUENCE [LARGE SCALE GENOMIC DNA]</scope>
    <source>
        <strain evidence="2">cv. RG33-2</strain>
    </source>
</reference>
<dbReference type="Proteomes" id="UP000237000">
    <property type="component" value="Unassembled WGS sequence"/>
</dbReference>
<organism evidence="1 2">
    <name type="scientific">Trema orientale</name>
    <name type="common">Charcoal tree</name>
    <name type="synonym">Celtis orientalis</name>
    <dbReference type="NCBI Taxonomy" id="63057"/>
    <lineage>
        <taxon>Eukaryota</taxon>
        <taxon>Viridiplantae</taxon>
        <taxon>Streptophyta</taxon>
        <taxon>Embryophyta</taxon>
        <taxon>Tracheophyta</taxon>
        <taxon>Spermatophyta</taxon>
        <taxon>Magnoliopsida</taxon>
        <taxon>eudicotyledons</taxon>
        <taxon>Gunneridae</taxon>
        <taxon>Pentapetalae</taxon>
        <taxon>rosids</taxon>
        <taxon>fabids</taxon>
        <taxon>Rosales</taxon>
        <taxon>Cannabaceae</taxon>
        <taxon>Trema</taxon>
    </lineage>
</organism>
<dbReference type="EMBL" id="JXTC01000436">
    <property type="protein sequence ID" value="PON54112.1"/>
    <property type="molecule type" value="Genomic_DNA"/>
</dbReference>
<dbReference type="AlphaFoldDB" id="A0A2P5BZ74"/>
<evidence type="ECO:0000313" key="1">
    <source>
        <dbReference type="EMBL" id="PON54112.1"/>
    </source>
</evidence>
<comment type="caution">
    <text evidence="1">The sequence shown here is derived from an EMBL/GenBank/DDBJ whole genome shotgun (WGS) entry which is preliminary data.</text>
</comment>
<dbReference type="InParanoid" id="A0A2P5BZ74"/>
<keyword evidence="2" id="KW-1185">Reference proteome</keyword>
<name>A0A2P5BZ74_TREOI</name>
<accession>A0A2P5BZ74</accession>
<sequence>MVLPMTIGKRSNLYPKSSSGHLSPSSFTTEKGAISTPDRFHLFLSDQLLSLRLLNQVGPGRFEEDRGF</sequence>
<evidence type="ECO:0000313" key="2">
    <source>
        <dbReference type="Proteomes" id="UP000237000"/>
    </source>
</evidence>
<gene>
    <name evidence="1" type="ORF">TorRG33x02_303490</name>
</gene>
<protein>
    <submittedName>
        <fullName evidence="1">Uncharacterized protein</fullName>
    </submittedName>
</protein>